<name>A0AAV4DHB2_9GAST</name>
<feature type="signal peptide" evidence="1">
    <location>
        <begin position="1"/>
        <end position="20"/>
    </location>
</feature>
<protein>
    <submittedName>
        <fullName evidence="2">Uncharacterized protein</fullName>
    </submittedName>
</protein>
<organism evidence="2 3">
    <name type="scientific">Plakobranchus ocellatus</name>
    <dbReference type="NCBI Taxonomy" id="259542"/>
    <lineage>
        <taxon>Eukaryota</taxon>
        <taxon>Metazoa</taxon>
        <taxon>Spiralia</taxon>
        <taxon>Lophotrochozoa</taxon>
        <taxon>Mollusca</taxon>
        <taxon>Gastropoda</taxon>
        <taxon>Heterobranchia</taxon>
        <taxon>Euthyneura</taxon>
        <taxon>Panpulmonata</taxon>
        <taxon>Sacoglossa</taxon>
        <taxon>Placobranchoidea</taxon>
        <taxon>Plakobranchidae</taxon>
        <taxon>Plakobranchus</taxon>
    </lineage>
</organism>
<keyword evidence="3" id="KW-1185">Reference proteome</keyword>
<reference evidence="2 3" key="1">
    <citation type="journal article" date="2021" name="Elife">
        <title>Chloroplast acquisition without the gene transfer in kleptoplastic sea slugs, Plakobranchus ocellatus.</title>
        <authorList>
            <person name="Maeda T."/>
            <person name="Takahashi S."/>
            <person name="Yoshida T."/>
            <person name="Shimamura S."/>
            <person name="Takaki Y."/>
            <person name="Nagai Y."/>
            <person name="Toyoda A."/>
            <person name="Suzuki Y."/>
            <person name="Arimoto A."/>
            <person name="Ishii H."/>
            <person name="Satoh N."/>
            <person name="Nishiyama T."/>
            <person name="Hasebe M."/>
            <person name="Maruyama T."/>
            <person name="Minagawa J."/>
            <person name="Obokata J."/>
            <person name="Shigenobu S."/>
        </authorList>
    </citation>
    <scope>NUCLEOTIDE SEQUENCE [LARGE SCALE GENOMIC DNA]</scope>
</reference>
<feature type="chain" id="PRO_5043909979" evidence="1">
    <location>
        <begin position="21"/>
        <end position="101"/>
    </location>
</feature>
<sequence>MSKLLVWLAFVVFLVHQTSGRIIACKRLNQECIPLTNSCCAGMKCEQGGHGMASGFRCRESGPIGRCQTRGQTCTPGLNSNCCSGLYCRARIVNPRVHECS</sequence>
<evidence type="ECO:0000313" key="3">
    <source>
        <dbReference type="Proteomes" id="UP000735302"/>
    </source>
</evidence>
<comment type="caution">
    <text evidence="2">The sequence shown here is derived from an EMBL/GenBank/DDBJ whole genome shotgun (WGS) entry which is preliminary data.</text>
</comment>
<proteinExistence type="predicted"/>
<evidence type="ECO:0000313" key="2">
    <source>
        <dbReference type="EMBL" id="GFO43355.1"/>
    </source>
</evidence>
<gene>
    <name evidence="2" type="ORF">PoB_006986000</name>
</gene>
<accession>A0AAV4DHB2</accession>
<dbReference type="AlphaFoldDB" id="A0AAV4DHB2"/>
<evidence type="ECO:0000256" key="1">
    <source>
        <dbReference type="SAM" id="SignalP"/>
    </source>
</evidence>
<dbReference type="Proteomes" id="UP000735302">
    <property type="component" value="Unassembled WGS sequence"/>
</dbReference>
<dbReference type="EMBL" id="BLXT01007882">
    <property type="protein sequence ID" value="GFO43355.1"/>
    <property type="molecule type" value="Genomic_DNA"/>
</dbReference>
<keyword evidence="1" id="KW-0732">Signal</keyword>